<accession>A0ABU6U3D5</accession>
<dbReference type="Proteomes" id="UP001341840">
    <property type="component" value="Unassembled WGS sequence"/>
</dbReference>
<proteinExistence type="predicted"/>
<evidence type="ECO:0000313" key="2">
    <source>
        <dbReference type="EMBL" id="MED6154333.1"/>
    </source>
</evidence>
<protein>
    <submittedName>
        <fullName evidence="2">Uncharacterized protein</fullName>
    </submittedName>
</protein>
<name>A0ABU6U3D5_9FABA</name>
<organism evidence="2 3">
    <name type="scientific">Stylosanthes scabra</name>
    <dbReference type="NCBI Taxonomy" id="79078"/>
    <lineage>
        <taxon>Eukaryota</taxon>
        <taxon>Viridiplantae</taxon>
        <taxon>Streptophyta</taxon>
        <taxon>Embryophyta</taxon>
        <taxon>Tracheophyta</taxon>
        <taxon>Spermatophyta</taxon>
        <taxon>Magnoliopsida</taxon>
        <taxon>eudicotyledons</taxon>
        <taxon>Gunneridae</taxon>
        <taxon>Pentapetalae</taxon>
        <taxon>rosids</taxon>
        <taxon>fabids</taxon>
        <taxon>Fabales</taxon>
        <taxon>Fabaceae</taxon>
        <taxon>Papilionoideae</taxon>
        <taxon>50 kb inversion clade</taxon>
        <taxon>dalbergioids sensu lato</taxon>
        <taxon>Dalbergieae</taxon>
        <taxon>Pterocarpus clade</taxon>
        <taxon>Stylosanthes</taxon>
    </lineage>
</organism>
<reference evidence="2 3" key="1">
    <citation type="journal article" date="2023" name="Plants (Basel)">
        <title>Bridging the Gap: Combining Genomics and Transcriptomics Approaches to Understand Stylosanthes scabra, an Orphan Legume from the Brazilian Caatinga.</title>
        <authorList>
            <person name="Ferreira-Neto J.R.C."/>
            <person name="da Silva M.D."/>
            <person name="Binneck E."/>
            <person name="de Melo N.F."/>
            <person name="da Silva R.H."/>
            <person name="de Melo A.L.T.M."/>
            <person name="Pandolfi V."/>
            <person name="Bustamante F.O."/>
            <person name="Brasileiro-Vidal A.C."/>
            <person name="Benko-Iseppon A.M."/>
        </authorList>
    </citation>
    <scope>NUCLEOTIDE SEQUENCE [LARGE SCALE GENOMIC DNA]</scope>
    <source>
        <tissue evidence="2">Leaves</tissue>
    </source>
</reference>
<evidence type="ECO:0000313" key="3">
    <source>
        <dbReference type="Proteomes" id="UP001341840"/>
    </source>
</evidence>
<feature type="compositionally biased region" description="Polar residues" evidence="1">
    <location>
        <begin position="21"/>
        <end position="32"/>
    </location>
</feature>
<comment type="caution">
    <text evidence="2">The sequence shown here is derived from an EMBL/GenBank/DDBJ whole genome shotgun (WGS) entry which is preliminary data.</text>
</comment>
<evidence type="ECO:0000256" key="1">
    <source>
        <dbReference type="SAM" id="MobiDB-lite"/>
    </source>
</evidence>
<feature type="non-terminal residue" evidence="2">
    <location>
        <position position="95"/>
    </location>
</feature>
<dbReference type="EMBL" id="JASCZI010097658">
    <property type="protein sequence ID" value="MED6154333.1"/>
    <property type="molecule type" value="Genomic_DNA"/>
</dbReference>
<sequence length="95" mass="10876">MTHLPTYRRTTSTHMRGRHSASMSSQSCSNKAPSLEDLRICVEVHAYAWKATLVMFWRTKRDSILASPVQSHAYAQNSKHMRGRQAQCPCFPRPT</sequence>
<feature type="region of interest" description="Disordered" evidence="1">
    <location>
        <begin position="1"/>
        <end position="33"/>
    </location>
</feature>
<gene>
    <name evidence="2" type="ORF">PIB30_111383</name>
</gene>
<keyword evidence="3" id="KW-1185">Reference proteome</keyword>